<feature type="compositionally biased region" description="Low complexity" evidence="1">
    <location>
        <begin position="109"/>
        <end position="121"/>
    </location>
</feature>
<protein>
    <submittedName>
        <fullName evidence="2">Uncharacterized protein</fullName>
    </submittedName>
</protein>
<dbReference type="EMBL" id="MU866266">
    <property type="protein sequence ID" value="KAK4174744.1"/>
    <property type="molecule type" value="Genomic_DNA"/>
</dbReference>
<gene>
    <name evidence="2" type="ORF">QBC36DRAFT_333000</name>
</gene>
<evidence type="ECO:0000313" key="3">
    <source>
        <dbReference type="Proteomes" id="UP001302321"/>
    </source>
</evidence>
<dbReference type="PANTHER" id="PTHR39474">
    <property type="entry name" value="UNNAMED PRODUCT"/>
    <property type="match status" value="1"/>
</dbReference>
<reference evidence="2" key="2">
    <citation type="submission" date="2023-05" db="EMBL/GenBank/DDBJ databases">
        <authorList>
            <consortium name="Lawrence Berkeley National Laboratory"/>
            <person name="Steindorff A."/>
            <person name="Hensen N."/>
            <person name="Bonometti L."/>
            <person name="Westerberg I."/>
            <person name="Brannstrom I.O."/>
            <person name="Guillou S."/>
            <person name="Cros-Aarteil S."/>
            <person name="Calhoun S."/>
            <person name="Haridas S."/>
            <person name="Kuo A."/>
            <person name="Mondo S."/>
            <person name="Pangilinan J."/>
            <person name="Riley R."/>
            <person name="Labutti K."/>
            <person name="Andreopoulos B."/>
            <person name="Lipzen A."/>
            <person name="Chen C."/>
            <person name="Yanf M."/>
            <person name="Daum C."/>
            <person name="Ng V."/>
            <person name="Clum A."/>
            <person name="Ohm R."/>
            <person name="Martin F."/>
            <person name="Silar P."/>
            <person name="Natvig D."/>
            <person name="Lalanne C."/>
            <person name="Gautier V."/>
            <person name="Ament-Velasquez S.L."/>
            <person name="Kruys A."/>
            <person name="Hutchinson M.I."/>
            <person name="Powell A.J."/>
            <person name="Barry K."/>
            <person name="Miller A.N."/>
            <person name="Grigoriev I.V."/>
            <person name="Debuchy R."/>
            <person name="Gladieux P."/>
            <person name="Thoren M.H."/>
            <person name="Johannesson H."/>
        </authorList>
    </citation>
    <scope>NUCLEOTIDE SEQUENCE</scope>
    <source>
        <strain evidence="2">CBS 892.96</strain>
    </source>
</reference>
<keyword evidence="3" id="KW-1185">Reference proteome</keyword>
<sequence length="223" mass="24130">MPLRPQLFTLARSAYRRTFLPSSPLASTSTQLPHHHHHHHHQRQLLLLHQTQTHRKMASSTTSPIRPAPESSTSPTPGLSSSQSPTPSVAAPASTSATVRSAHVEDDTSNTTTKTATQNNTEPSANDTIPKPPLPALPAPGTETDDTPDAQKTTTVVVNGAPISLDALGPMVVNRDGTLARIANWQEMSSFERENTLRILGKRNQLRLATLRGDDNANTNKKE</sequence>
<evidence type="ECO:0000313" key="2">
    <source>
        <dbReference type="EMBL" id="KAK4174744.1"/>
    </source>
</evidence>
<accession>A0AAN7A656</accession>
<dbReference type="AlphaFoldDB" id="A0AAN7A656"/>
<reference evidence="2" key="1">
    <citation type="journal article" date="2023" name="Mol. Phylogenet. Evol.">
        <title>Genome-scale phylogeny and comparative genomics of the fungal order Sordariales.</title>
        <authorList>
            <person name="Hensen N."/>
            <person name="Bonometti L."/>
            <person name="Westerberg I."/>
            <person name="Brannstrom I.O."/>
            <person name="Guillou S."/>
            <person name="Cros-Aarteil S."/>
            <person name="Calhoun S."/>
            <person name="Haridas S."/>
            <person name="Kuo A."/>
            <person name="Mondo S."/>
            <person name="Pangilinan J."/>
            <person name="Riley R."/>
            <person name="LaButti K."/>
            <person name="Andreopoulos B."/>
            <person name="Lipzen A."/>
            <person name="Chen C."/>
            <person name="Yan M."/>
            <person name="Daum C."/>
            <person name="Ng V."/>
            <person name="Clum A."/>
            <person name="Steindorff A."/>
            <person name="Ohm R.A."/>
            <person name="Martin F."/>
            <person name="Silar P."/>
            <person name="Natvig D.O."/>
            <person name="Lalanne C."/>
            <person name="Gautier V."/>
            <person name="Ament-Velasquez S.L."/>
            <person name="Kruys A."/>
            <person name="Hutchinson M.I."/>
            <person name="Powell A.J."/>
            <person name="Barry K."/>
            <person name="Miller A.N."/>
            <person name="Grigoriev I.V."/>
            <person name="Debuchy R."/>
            <person name="Gladieux P."/>
            <person name="Hiltunen Thoren M."/>
            <person name="Johannesson H."/>
        </authorList>
    </citation>
    <scope>NUCLEOTIDE SEQUENCE</scope>
    <source>
        <strain evidence="2">CBS 892.96</strain>
    </source>
</reference>
<evidence type="ECO:0000256" key="1">
    <source>
        <dbReference type="SAM" id="MobiDB-lite"/>
    </source>
</evidence>
<feature type="region of interest" description="Disordered" evidence="1">
    <location>
        <begin position="25"/>
        <end position="150"/>
    </location>
</feature>
<dbReference type="PANTHER" id="PTHR39474:SF1">
    <property type="entry name" value="FUNGAL SPECIFIC TRANSCRIPTION FACTOR"/>
    <property type="match status" value="1"/>
</dbReference>
<organism evidence="2 3">
    <name type="scientific">Triangularia setosa</name>
    <dbReference type="NCBI Taxonomy" id="2587417"/>
    <lineage>
        <taxon>Eukaryota</taxon>
        <taxon>Fungi</taxon>
        <taxon>Dikarya</taxon>
        <taxon>Ascomycota</taxon>
        <taxon>Pezizomycotina</taxon>
        <taxon>Sordariomycetes</taxon>
        <taxon>Sordariomycetidae</taxon>
        <taxon>Sordariales</taxon>
        <taxon>Podosporaceae</taxon>
        <taxon>Triangularia</taxon>
    </lineage>
</organism>
<proteinExistence type="predicted"/>
<feature type="compositionally biased region" description="Low complexity" evidence="1">
    <location>
        <begin position="71"/>
        <end position="101"/>
    </location>
</feature>
<feature type="compositionally biased region" description="Basic residues" evidence="1">
    <location>
        <begin position="33"/>
        <end position="43"/>
    </location>
</feature>
<name>A0AAN7A656_9PEZI</name>
<comment type="caution">
    <text evidence="2">The sequence shown here is derived from an EMBL/GenBank/DDBJ whole genome shotgun (WGS) entry which is preliminary data.</text>
</comment>
<dbReference type="Proteomes" id="UP001302321">
    <property type="component" value="Unassembled WGS sequence"/>
</dbReference>